<dbReference type="GO" id="GO:0022625">
    <property type="term" value="C:cytosolic large ribosomal subunit"/>
    <property type="evidence" value="ECO:0007669"/>
    <property type="project" value="TreeGrafter"/>
</dbReference>
<dbReference type="InterPro" id="IPR020930">
    <property type="entry name" value="Ribosomal_uL5_bac-type"/>
</dbReference>
<dbReference type="Gene3D" id="2.40.240.10">
    <property type="entry name" value="Ribosomal Protein L25, Chain P"/>
    <property type="match status" value="1"/>
</dbReference>
<dbReference type="InterPro" id="IPR020057">
    <property type="entry name" value="Ribosomal_bL25_b-dom"/>
</dbReference>
<dbReference type="OrthoDB" id="9806411at2"/>
<dbReference type="Gene3D" id="2.170.120.20">
    <property type="entry name" value="Ribosomal protein L25, beta domain"/>
    <property type="match status" value="1"/>
</dbReference>
<dbReference type="InterPro" id="IPR011035">
    <property type="entry name" value="Ribosomal_bL25/Gln-tRNA_synth"/>
</dbReference>
<accession>A0A2V3U0Z5</accession>
<dbReference type="PANTHER" id="PTHR33284">
    <property type="entry name" value="RIBOSOMAL PROTEIN L25/GLN-TRNA SYNTHETASE, ANTI-CODON-BINDING DOMAIN-CONTAINING PROTEIN"/>
    <property type="match status" value="1"/>
</dbReference>
<dbReference type="InterPro" id="IPR001021">
    <property type="entry name" value="Ribosomal_bL25_long"/>
</dbReference>
<keyword evidence="2 5" id="KW-0694">RNA-binding</keyword>
<evidence type="ECO:0000256" key="1">
    <source>
        <dbReference type="ARBA" id="ARBA00022730"/>
    </source>
</evidence>
<dbReference type="HAMAP" id="MF_01334">
    <property type="entry name" value="Ribosomal_bL25_CTC"/>
    <property type="match status" value="1"/>
</dbReference>
<evidence type="ECO:0000256" key="4">
    <source>
        <dbReference type="ARBA" id="ARBA00023274"/>
    </source>
</evidence>
<sequence>MTSVKQIKAVARERVGKGAARAVRRQGQVPAVIYGSGQPAVAIALDYNETKRLIFAGHFLTTLFEIELGGDKTRVIPRDYQLDPVKDTPVHVDFLRVAKDATINVEVPVHFVNQEASPGLKVGGVLNVVHHSIELTVPADAIPDSVEIDVTGLDIGASIHLEDVKLPAGTKAATHEKGFTVATIAAPAKLEAAGEAAAEPTAE</sequence>
<evidence type="ECO:0000256" key="5">
    <source>
        <dbReference type="HAMAP-Rule" id="MF_01334"/>
    </source>
</evidence>
<organism evidence="8 9">
    <name type="scientific">Chelatococcus asaccharovorans</name>
    <dbReference type="NCBI Taxonomy" id="28210"/>
    <lineage>
        <taxon>Bacteria</taxon>
        <taxon>Pseudomonadati</taxon>
        <taxon>Pseudomonadota</taxon>
        <taxon>Alphaproteobacteria</taxon>
        <taxon>Hyphomicrobiales</taxon>
        <taxon>Chelatococcaceae</taxon>
        <taxon>Chelatococcus</taxon>
    </lineage>
</organism>
<dbReference type="InterPro" id="IPR020056">
    <property type="entry name" value="Rbsml_bL25/Gln-tRNA_synth_N"/>
</dbReference>
<protein>
    <recommendedName>
        <fullName evidence="5">Large ribosomal subunit protein bL25</fullName>
    </recommendedName>
    <alternativeName>
        <fullName evidence="5">General stress protein CTC</fullName>
    </alternativeName>
</protein>
<comment type="similarity">
    <text evidence="5">Belongs to the bacterial ribosomal protein bL25 family. CTC subfamily.</text>
</comment>
<evidence type="ECO:0000256" key="3">
    <source>
        <dbReference type="ARBA" id="ARBA00022980"/>
    </source>
</evidence>
<reference evidence="8 9" key="1">
    <citation type="submission" date="2018-05" db="EMBL/GenBank/DDBJ databases">
        <title>Genomic Encyclopedia of Type Strains, Phase IV (KMG-IV): sequencing the most valuable type-strain genomes for metagenomic binning, comparative biology and taxonomic classification.</title>
        <authorList>
            <person name="Goeker M."/>
        </authorList>
    </citation>
    <scope>NUCLEOTIDE SEQUENCE [LARGE SCALE GENOMIC DNA]</scope>
    <source>
        <strain evidence="8 9">DSM 6462</strain>
    </source>
</reference>
<dbReference type="EMBL" id="QJJK01000009">
    <property type="protein sequence ID" value="PXW55691.1"/>
    <property type="molecule type" value="Genomic_DNA"/>
</dbReference>
<comment type="caution">
    <text evidence="8">The sequence shown here is derived from an EMBL/GenBank/DDBJ whole genome shotgun (WGS) entry which is preliminary data.</text>
</comment>
<dbReference type="RefSeq" id="WP_110376479.1">
    <property type="nucleotide sequence ID" value="NZ_CAKNFM010000006.1"/>
</dbReference>
<dbReference type="Proteomes" id="UP000248021">
    <property type="component" value="Unassembled WGS sequence"/>
</dbReference>
<proteinExistence type="inferred from homology"/>
<evidence type="ECO:0000259" key="7">
    <source>
        <dbReference type="Pfam" id="PF14693"/>
    </source>
</evidence>
<evidence type="ECO:0000259" key="6">
    <source>
        <dbReference type="Pfam" id="PF01386"/>
    </source>
</evidence>
<comment type="subunit">
    <text evidence="5">Part of the 50S ribosomal subunit; part of the 5S rRNA/L5/L18/L25 subcomplex. Contacts the 5S rRNA. Binds to the 5S rRNA independently of L5 and L18.</text>
</comment>
<dbReference type="InterPro" id="IPR029751">
    <property type="entry name" value="Ribosomal_L25_dom"/>
</dbReference>
<dbReference type="Pfam" id="PF01386">
    <property type="entry name" value="Ribosomal_L25p"/>
    <property type="match status" value="1"/>
</dbReference>
<feature type="domain" description="Large ribosomal subunit protein bL25 L25" evidence="6">
    <location>
        <begin position="7"/>
        <end position="94"/>
    </location>
</feature>
<dbReference type="AlphaFoldDB" id="A0A2V3U0Z5"/>
<evidence type="ECO:0000256" key="2">
    <source>
        <dbReference type="ARBA" id="ARBA00022884"/>
    </source>
</evidence>
<dbReference type="SUPFAM" id="SSF50715">
    <property type="entry name" value="Ribosomal protein L25-like"/>
    <property type="match status" value="1"/>
</dbReference>
<gene>
    <name evidence="5" type="primary">rplY</name>
    <name evidence="5" type="synonym">ctc</name>
    <name evidence="8" type="ORF">C7450_10999</name>
</gene>
<dbReference type="Pfam" id="PF14693">
    <property type="entry name" value="Ribosomal_TL5_C"/>
    <property type="match status" value="1"/>
</dbReference>
<keyword evidence="1 5" id="KW-0699">rRNA-binding</keyword>
<dbReference type="NCBIfam" id="TIGR00731">
    <property type="entry name" value="bL25_bact_ctc"/>
    <property type="match status" value="1"/>
</dbReference>
<dbReference type="CDD" id="cd00495">
    <property type="entry name" value="Ribosomal_L25_TL5_CTC"/>
    <property type="match status" value="1"/>
</dbReference>
<dbReference type="PANTHER" id="PTHR33284:SF1">
    <property type="entry name" value="RIBOSOMAL PROTEIN L25_GLN-TRNA SYNTHETASE, ANTI-CODON-BINDING DOMAIN-CONTAINING PROTEIN"/>
    <property type="match status" value="1"/>
</dbReference>
<keyword evidence="9" id="KW-1185">Reference proteome</keyword>
<evidence type="ECO:0000313" key="8">
    <source>
        <dbReference type="EMBL" id="PXW55691.1"/>
    </source>
</evidence>
<keyword evidence="4 5" id="KW-0687">Ribonucleoprotein</keyword>
<dbReference type="NCBIfam" id="NF004128">
    <property type="entry name" value="PRK05618.1-2"/>
    <property type="match status" value="1"/>
</dbReference>
<keyword evidence="3 5" id="KW-0689">Ribosomal protein</keyword>
<dbReference type="GO" id="GO:0003735">
    <property type="term" value="F:structural constituent of ribosome"/>
    <property type="evidence" value="ECO:0007669"/>
    <property type="project" value="InterPro"/>
</dbReference>
<feature type="domain" description="Large ribosomal subunit protein bL25 beta" evidence="7">
    <location>
        <begin position="103"/>
        <end position="187"/>
    </location>
</feature>
<dbReference type="GO" id="GO:0006412">
    <property type="term" value="P:translation"/>
    <property type="evidence" value="ECO:0007669"/>
    <property type="project" value="UniProtKB-UniRule"/>
</dbReference>
<dbReference type="InterPro" id="IPR037121">
    <property type="entry name" value="Ribosomal_bL25_C"/>
</dbReference>
<name>A0A2V3U0Z5_9HYPH</name>
<dbReference type="GO" id="GO:0008097">
    <property type="term" value="F:5S rRNA binding"/>
    <property type="evidence" value="ECO:0007669"/>
    <property type="project" value="InterPro"/>
</dbReference>
<evidence type="ECO:0000313" key="9">
    <source>
        <dbReference type="Proteomes" id="UP000248021"/>
    </source>
</evidence>
<comment type="function">
    <text evidence="5">This is one of the proteins that binds to the 5S RNA in the ribosome where it forms part of the central protuberance.</text>
</comment>